<evidence type="ECO:0000313" key="2">
    <source>
        <dbReference type="Proteomes" id="UP001385951"/>
    </source>
</evidence>
<dbReference type="GO" id="GO:0016504">
    <property type="term" value="F:peptidase activator activity"/>
    <property type="evidence" value="ECO:0007669"/>
    <property type="project" value="InterPro"/>
</dbReference>
<protein>
    <submittedName>
        <fullName evidence="1">Uncharacterized protein</fullName>
    </submittedName>
</protein>
<dbReference type="GO" id="GO:0005829">
    <property type="term" value="C:cytosol"/>
    <property type="evidence" value="ECO:0007669"/>
    <property type="project" value="TreeGrafter"/>
</dbReference>
<proteinExistence type="predicted"/>
<sequence length="146" mass="16964">MDLPDFSRLNISTKDPEIPDDIATATDPKLVKLKHFARLLPYSIESNAEMQRRLEVILLRIAQCVEAKDYYPGLRNWDIILCCWFMLEYPFPKEKRIQLIVLYYHICTTPGMPTFIVQSCSSTIVNLLEYQETDHHGPKTSLETSI</sequence>
<evidence type="ECO:0000313" key="1">
    <source>
        <dbReference type="EMBL" id="KAK7691510.1"/>
    </source>
</evidence>
<dbReference type="AlphaFoldDB" id="A0AAW0GQM2"/>
<organism evidence="1 2">
    <name type="scientific">Cerrena zonata</name>
    <dbReference type="NCBI Taxonomy" id="2478898"/>
    <lineage>
        <taxon>Eukaryota</taxon>
        <taxon>Fungi</taxon>
        <taxon>Dikarya</taxon>
        <taxon>Basidiomycota</taxon>
        <taxon>Agaricomycotina</taxon>
        <taxon>Agaricomycetes</taxon>
        <taxon>Polyporales</taxon>
        <taxon>Cerrenaceae</taxon>
        <taxon>Cerrena</taxon>
    </lineage>
</organism>
<comment type="caution">
    <text evidence="1">The sequence shown here is derived from an EMBL/GenBank/DDBJ whole genome shotgun (WGS) entry which is preliminary data.</text>
</comment>
<accession>A0AAW0GQM2</accession>
<reference evidence="1 2" key="1">
    <citation type="submission" date="2022-09" db="EMBL/GenBank/DDBJ databases">
        <authorList>
            <person name="Palmer J.M."/>
        </authorList>
    </citation>
    <scope>NUCLEOTIDE SEQUENCE [LARGE SCALE GENOMIC DNA]</scope>
    <source>
        <strain evidence="1 2">DSM 7382</strain>
    </source>
</reference>
<keyword evidence="2" id="KW-1185">Reference proteome</keyword>
<dbReference type="GO" id="GO:0010499">
    <property type="term" value="P:proteasomal ubiquitin-independent protein catabolic process"/>
    <property type="evidence" value="ECO:0007669"/>
    <property type="project" value="TreeGrafter"/>
</dbReference>
<dbReference type="GO" id="GO:0005634">
    <property type="term" value="C:nucleus"/>
    <property type="evidence" value="ECO:0007669"/>
    <property type="project" value="TreeGrafter"/>
</dbReference>
<dbReference type="Proteomes" id="UP001385951">
    <property type="component" value="Unassembled WGS sequence"/>
</dbReference>
<gene>
    <name evidence="1" type="ORF">QCA50_004909</name>
</gene>
<dbReference type="PANTHER" id="PTHR32170">
    <property type="entry name" value="PROTEASOME ACTIVATOR COMPLEX SUBUNIT 4"/>
    <property type="match status" value="1"/>
</dbReference>
<dbReference type="InterPro" id="IPR035309">
    <property type="entry name" value="PSME4"/>
</dbReference>
<dbReference type="PANTHER" id="PTHR32170:SF3">
    <property type="entry name" value="PROTEASOME ACTIVATOR COMPLEX SUBUNIT 4"/>
    <property type="match status" value="1"/>
</dbReference>
<dbReference type="EMBL" id="JASBNA010000005">
    <property type="protein sequence ID" value="KAK7691510.1"/>
    <property type="molecule type" value="Genomic_DNA"/>
</dbReference>
<name>A0AAW0GQM2_9APHY</name>
<dbReference type="GO" id="GO:0070628">
    <property type="term" value="F:proteasome binding"/>
    <property type="evidence" value="ECO:0007669"/>
    <property type="project" value="InterPro"/>
</dbReference>